<protein>
    <submittedName>
        <fullName evidence="2">Hydrolase</fullName>
    </submittedName>
</protein>
<comment type="caution">
    <text evidence="2">The sequence shown here is derived from an EMBL/GenBank/DDBJ whole genome shotgun (WGS) entry which is preliminary data.</text>
</comment>
<reference evidence="2 3" key="1">
    <citation type="journal article" date="2017" name="ISME J.">
        <title>Energy and carbon metabolisms in a deep terrestrial subsurface fluid microbial community.</title>
        <authorList>
            <person name="Momper L."/>
            <person name="Jungbluth S.P."/>
            <person name="Lee M.D."/>
            <person name="Amend J.P."/>
        </authorList>
    </citation>
    <scope>NUCLEOTIDE SEQUENCE [LARGE SCALE GENOMIC DNA]</scope>
    <source>
        <strain evidence="2">SURF_17</strain>
    </source>
</reference>
<organism evidence="2 3">
    <name type="scientific">Candidatus Abyssobacteria bacterium SURF_17</name>
    <dbReference type="NCBI Taxonomy" id="2093361"/>
    <lineage>
        <taxon>Bacteria</taxon>
        <taxon>Pseudomonadati</taxon>
        <taxon>Candidatus Hydrogenedentota</taxon>
        <taxon>Candidatus Abyssobacteria</taxon>
    </lineage>
</organism>
<dbReference type="EMBL" id="QZKI01000143">
    <property type="protein sequence ID" value="RJP64088.1"/>
    <property type="molecule type" value="Genomic_DNA"/>
</dbReference>
<keyword evidence="2" id="KW-0378">Hydrolase</keyword>
<feature type="domain" description="Isochorismatase-like" evidence="1">
    <location>
        <begin position="13"/>
        <end position="161"/>
    </location>
</feature>
<dbReference type="GO" id="GO:0016787">
    <property type="term" value="F:hydrolase activity"/>
    <property type="evidence" value="ECO:0007669"/>
    <property type="project" value="UniProtKB-KW"/>
</dbReference>
<dbReference type="PANTHER" id="PTHR14119:SF3">
    <property type="entry name" value="ISOCHORISMATASE DOMAIN-CONTAINING PROTEIN 2"/>
    <property type="match status" value="1"/>
</dbReference>
<evidence type="ECO:0000313" key="2">
    <source>
        <dbReference type="EMBL" id="RJP64088.1"/>
    </source>
</evidence>
<dbReference type="InterPro" id="IPR000868">
    <property type="entry name" value="Isochorismatase-like_dom"/>
</dbReference>
<evidence type="ECO:0000313" key="3">
    <source>
        <dbReference type="Proteomes" id="UP000285961"/>
    </source>
</evidence>
<dbReference type="PANTHER" id="PTHR14119">
    <property type="entry name" value="HYDROLASE"/>
    <property type="match status" value="1"/>
</dbReference>
<dbReference type="AlphaFoldDB" id="A0A419EN18"/>
<proteinExistence type="predicted"/>
<gene>
    <name evidence="2" type="ORF">C4532_19900</name>
</gene>
<dbReference type="InterPro" id="IPR050993">
    <property type="entry name" value="Isochorismatase_domain"/>
</dbReference>
<dbReference type="CDD" id="cd01012">
    <property type="entry name" value="YcaC_related"/>
    <property type="match status" value="1"/>
</dbReference>
<dbReference type="InterPro" id="IPR036380">
    <property type="entry name" value="Isochorismatase-like_sf"/>
</dbReference>
<evidence type="ECO:0000259" key="1">
    <source>
        <dbReference type="Pfam" id="PF00857"/>
    </source>
</evidence>
<dbReference type="Proteomes" id="UP000285961">
    <property type="component" value="Unassembled WGS sequence"/>
</dbReference>
<dbReference type="SUPFAM" id="SSF52499">
    <property type="entry name" value="Isochorismatase-like hydrolases"/>
    <property type="match status" value="1"/>
</dbReference>
<dbReference type="Pfam" id="PF00857">
    <property type="entry name" value="Isochorismatase"/>
    <property type="match status" value="1"/>
</dbReference>
<name>A0A419EN18_9BACT</name>
<accession>A0A419EN18</accession>
<dbReference type="Gene3D" id="3.40.50.850">
    <property type="entry name" value="Isochorismatase-like"/>
    <property type="match status" value="1"/>
</dbReference>
<sequence>MRHEHILKKEKALLLVIDYQEKLLAAFNDTEELLQNCAKLIKFAKILKLPILWTEQYPKGLGKTVEEVSKELSRLKPVEKLSFSCFGEPAFVEQLSRHSSTQLMLCGIETHICVEQTALDAVNAGYQVHIVADACASRKIHDHHIGLRKMEGAGALVTCTEMAMYEILGRSDVPEFREVLKIVK</sequence>